<feature type="transmembrane region" description="Helical" evidence="1">
    <location>
        <begin position="105"/>
        <end position="121"/>
    </location>
</feature>
<dbReference type="Proteomes" id="UP000282084">
    <property type="component" value="Unassembled WGS sequence"/>
</dbReference>
<dbReference type="AlphaFoldDB" id="A0A495W9S1"/>
<comment type="caution">
    <text evidence="2">The sequence shown here is derived from an EMBL/GenBank/DDBJ whole genome shotgun (WGS) entry which is preliminary data.</text>
</comment>
<reference evidence="2 3" key="1">
    <citation type="submission" date="2018-10" db="EMBL/GenBank/DDBJ databases">
        <title>Sequencing the genomes of 1000 actinobacteria strains.</title>
        <authorList>
            <person name="Klenk H.-P."/>
        </authorList>
    </citation>
    <scope>NUCLEOTIDE SEQUENCE [LARGE SCALE GENOMIC DNA]</scope>
    <source>
        <strain evidence="2 3">DSM 43800</strain>
    </source>
</reference>
<feature type="transmembrane region" description="Helical" evidence="1">
    <location>
        <begin position="51"/>
        <end position="72"/>
    </location>
</feature>
<organism evidence="2 3">
    <name type="scientific">Saccharothrix australiensis</name>
    <dbReference type="NCBI Taxonomy" id="2072"/>
    <lineage>
        <taxon>Bacteria</taxon>
        <taxon>Bacillati</taxon>
        <taxon>Actinomycetota</taxon>
        <taxon>Actinomycetes</taxon>
        <taxon>Pseudonocardiales</taxon>
        <taxon>Pseudonocardiaceae</taxon>
        <taxon>Saccharothrix</taxon>
    </lineage>
</organism>
<feature type="transmembrane region" description="Helical" evidence="1">
    <location>
        <begin position="81"/>
        <end position="99"/>
    </location>
</feature>
<dbReference type="EMBL" id="RBXO01000001">
    <property type="protein sequence ID" value="RKT57897.1"/>
    <property type="molecule type" value="Genomic_DNA"/>
</dbReference>
<sequence>MTGPAPSVRAAVALWCALGVFGVLAAAYPWARRAALDEAAVRDGLPASDVTALLVRLTVVAAVFGVAYALLARTLWRRGRWARHALTAVAAVHVLWLLLTRSAGPNLVVVVLIAIGLVFTWRRGTAQWVKQH</sequence>
<keyword evidence="1" id="KW-1133">Transmembrane helix</keyword>
<evidence type="ECO:0000256" key="1">
    <source>
        <dbReference type="SAM" id="Phobius"/>
    </source>
</evidence>
<protein>
    <submittedName>
        <fullName evidence="2">Uncharacterized protein</fullName>
    </submittedName>
</protein>
<keyword evidence="1" id="KW-0812">Transmembrane</keyword>
<feature type="transmembrane region" description="Helical" evidence="1">
    <location>
        <begin position="12"/>
        <end position="31"/>
    </location>
</feature>
<evidence type="ECO:0000313" key="3">
    <source>
        <dbReference type="Proteomes" id="UP000282084"/>
    </source>
</evidence>
<accession>A0A495W9S1</accession>
<gene>
    <name evidence="2" type="ORF">C8E97_6629</name>
</gene>
<evidence type="ECO:0000313" key="2">
    <source>
        <dbReference type="EMBL" id="RKT57897.1"/>
    </source>
</evidence>
<keyword evidence="1" id="KW-0472">Membrane</keyword>
<keyword evidence="3" id="KW-1185">Reference proteome</keyword>
<name>A0A495W9S1_9PSEU</name>
<proteinExistence type="predicted"/>
<dbReference type="RefSeq" id="WP_121010214.1">
    <property type="nucleotide sequence ID" value="NZ_RBXO01000001.1"/>
</dbReference>